<dbReference type="InterPro" id="IPR013751">
    <property type="entry name" value="ACP_syn_III_N"/>
</dbReference>
<comment type="pathway">
    <text evidence="1">Lipid metabolism.</text>
</comment>
<name>A0ABS6FHE8_9FIRM</name>
<evidence type="ECO:0000259" key="3">
    <source>
        <dbReference type="Pfam" id="PF08541"/>
    </source>
</evidence>
<protein>
    <submittedName>
        <fullName evidence="5">Ketoacyl-ACP synthase III</fullName>
    </submittedName>
</protein>
<dbReference type="Pfam" id="PF08541">
    <property type="entry name" value="ACP_syn_III_C"/>
    <property type="match status" value="1"/>
</dbReference>
<keyword evidence="6" id="KW-1185">Reference proteome</keyword>
<feature type="domain" description="Beta-ketoacyl-[acyl-carrier-protein] synthase III N-terminal" evidence="4">
    <location>
        <begin position="101"/>
        <end position="164"/>
    </location>
</feature>
<dbReference type="InterPro" id="IPR013747">
    <property type="entry name" value="ACP_syn_III_C"/>
</dbReference>
<organism evidence="5 6">
    <name type="scientific">Peptoniphilus ovalis</name>
    <dbReference type="NCBI Taxonomy" id="2841503"/>
    <lineage>
        <taxon>Bacteria</taxon>
        <taxon>Bacillati</taxon>
        <taxon>Bacillota</taxon>
        <taxon>Tissierellia</taxon>
        <taxon>Tissierellales</taxon>
        <taxon>Peptoniphilaceae</taxon>
        <taxon>Peptoniphilus</taxon>
    </lineage>
</organism>
<dbReference type="Pfam" id="PF08545">
    <property type="entry name" value="ACP_syn_III"/>
    <property type="match status" value="1"/>
</dbReference>
<feature type="domain" description="Beta-ketoacyl-[acyl-carrier-protein] synthase III C-terminal" evidence="3">
    <location>
        <begin position="212"/>
        <end position="296"/>
    </location>
</feature>
<proteinExistence type="predicted"/>
<evidence type="ECO:0000259" key="4">
    <source>
        <dbReference type="Pfam" id="PF08545"/>
    </source>
</evidence>
<dbReference type="PANTHER" id="PTHR43091:SF1">
    <property type="entry name" value="BETA-KETOACYL-[ACYL-CARRIER-PROTEIN] SYNTHASE III, CHLOROPLASTIC"/>
    <property type="match status" value="1"/>
</dbReference>
<keyword evidence="2" id="KW-0511">Multifunctional enzyme</keyword>
<evidence type="ECO:0000256" key="2">
    <source>
        <dbReference type="ARBA" id="ARBA00023268"/>
    </source>
</evidence>
<evidence type="ECO:0000256" key="1">
    <source>
        <dbReference type="ARBA" id="ARBA00005189"/>
    </source>
</evidence>
<accession>A0ABS6FHE8</accession>
<dbReference type="PANTHER" id="PTHR43091">
    <property type="entry name" value="3-OXOACYL-[ACYL-CARRIER-PROTEIN] SYNTHASE"/>
    <property type="match status" value="1"/>
</dbReference>
<dbReference type="EMBL" id="JAHLQO010000001">
    <property type="protein sequence ID" value="MBU5668655.1"/>
    <property type="molecule type" value="Genomic_DNA"/>
</dbReference>
<dbReference type="CDD" id="cd00830">
    <property type="entry name" value="KAS_III"/>
    <property type="match status" value="1"/>
</dbReference>
<dbReference type="Proteomes" id="UP000783742">
    <property type="component" value="Unassembled WGS sequence"/>
</dbReference>
<sequence length="297" mass="33454">MGLKFIESKNLDLEIKRDNLYFEERLDTSSDWIEKRTGIKTRFFTELDTEEMTKKLVKNFKSDIENLDLIICASFSTKRRMPSLSSIARETIGANENVLCLDINLACAGFSAALILAEKYLEKGRKALIFACEKISDYMDFSDRSTAILFGDGAAGVIVEKNEKLFISDTKSLNHENTLNLYEGETITMEGKKVYRFAVEEVPKSLKKLMCESDLKPDEIDKIILHQANYRIINSVLKNLEIDEDKSFSNLDVYGNTSAATIPIVIAENFEKIKDGEILLMSGFGAGLSVVSILMEC</sequence>
<reference evidence="5 6" key="1">
    <citation type="submission" date="2021-06" db="EMBL/GenBank/DDBJ databases">
        <authorList>
            <person name="Sun Q."/>
            <person name="Li D."/>
        </authorList>
    </citation>
    <scope>NUCLEOTIDE SEQUENCE [LARGE SCALE GENOMIC DNA]</scope>
    <source>
        <strain evidence="5 6">MSJ-1</strain>
    </source>
</reference>
<dbReference type="NCBIfam" id="NF006829">
    <property type="entry name" value="PRK09352.1"/>
    <property type="match status" value="1"/>
</dbReference>
<evidence type="ECO:0000313" key="6">
    <source>
        <dbReference type="Proteomes" id="UP000783742"/>
    </source>
</evidence>
<dbReference type="RefSeq" id="WP_216548489.1">
    <property type="nucleotide sequence ID" value="NZ_JAHLQO010000001.1"/>
</dbReference>
<comment type="caution">
    <text evidence="5">The sequence shown here is derived from an EMBL/GenBank/DDBJ whole genome shotgun (WGS) entry which is preliminary data.</text>
</comment>
<evidence type="ECO:0000313" key="5">
    <source>
        <dbReference type="EMBL" id="MBU5668655.1"/>
    </source>
</evidence>
<gene>
    <name evidence="5" type="ORF">KQI68_02255</name>
</gene>